<comment type="caution">
    <text evidence="1">The sequence shown here is derived from an EMBL/GenBank/DDBJ whole genome shotgun (WGS) entry which is preliminary data.</text>
</comment>
<dbReference type="InParanoid" id="A0A482XDB3"/>
<organism evidence="1 2">
    <name type="scientific">Laodelphax striatellus</name>
    <name type="common">Small brown planthopper</name>
    <name type="synonym">Delphax striatella</name>
    <dbReference type="NCBI Taxonomy" id="195883"/>
    <lineage>
        <taxon>Eukaryota</taxon>
        <taxon>Metazoa</taxon>
        <taxon>Ecdysozoa</taxon>
        <taxon>Arthropoda</taxon>
        <taxon>Hexapoda</taxon>
        <taxon>Insecta</taxon>
        <taxon>Pterygota</taxon>
        <taxon>Neoptera</taxon>
        <taxon>Paraneoptera</taxon>
        <taxon>Hemiptera</taxon>
        <taxon>Auchenorrhyncha</taxon>
        <taxon>Fulgoroidea</taxon>
        <taxon>Delphacidae</taxon>
        <taxon>Criomorphinae</taxon>
        <taxon>Laodelphax</taxon>
    </lineage>
</organism>
<evidence type="ECO:0000313" key="2">
    <source>
        <dbReference type="Proteomes" id="UP000291343"/>
    </source>
</evidence>
<proteinExistence type="predicted"/>
<name>A0A482XDB3_LAOST</name>
<keyword evidence="2" id="KW-1185">Reference proteome</keyword>
<gene>
    <name evidence="1" type="ORF">LSTR_LSTR016319</name>
</gene>
<dbReference type="Proteomes" id="UP000291343">
    <property type="component" value="Unassembled WGS sequence"/>
</dbReference>
<reference evidence="1 2" key="1">
    <citation type="journal article" date="2017" name="Gigascience">
        <title>Genome sequence of the small brown planthopper, Laodelphax striatellus.</title>
        <authorList>
            <person name="Zhu J."/>
            <person name="Jiang F."/>
            <person name="Wang X."/>
            <person name="Yang P."/>
            <person name="Bao Y."/>
            <person name="Zhao W."/>
            <person name="Wang W."/>
            <person name="Lu H."/>
            <person name="Wang Q."/>
            <person name="Cui N."/>
            <person name="Li J."/>
            <person name="Chen X."/>
            <person name="Luo L."/>
            <person name="Yu J."/>
            <person name="Kang L."/>
            <person name="Cui F."/>
        </authorList>
    </citation>
    <scope>NUCLEOTIDE SEQUENCE [LARGE SCALE GENOMIC DNA]</scope>
    <source>
        <strain evidence="1">Lst14</strain>
    </source>
</reference>
<sequence>MFYSRLHKNCRGGFGPIGLEKPVGGCGCSFALTTLPGMHSCNAHHVSACSLHGAVRTGVRLANCRRLGGPLAGDQRLFSSPLASESNCFKYDWNYTLFASIGYNETLEFISKAGQKPKLIDCQAFDYEESTPKSSIVSEVMLSVLSQMN</sequence>
<dbReference type="EMBL" id="QKKF02012351">
    <property type="protein sequence ID" value="RZF43687.1"/>
    <property type="molecule type" value="Genomic_DNA"/>
</dbReference>
<dbReference type="AlphaFoldDB" id="A0A482XDB3"/>
<evidence type="ECO:0000313" key="1">
    <source>
        <dbReference type="EMBL" id="RZF43687.1"/>
    </source>
</evidence>
<protein>
    <submittedName>
        <fullName evidence="1">Uncharacterized protein</fullName>
    </submittedName>
</protein>
<accession>A0A482XDB3</accession>